<proteinExistence type="predicted"/>
<reference evidence="1 2" key="2">
    <citation type="journal article" date="2017" name="Front. Plant Sci.">
        <title>Gene Classification and Mining of Molecular Markers Useful in Red Clover (Trifolium pratense) Breeding.</title>
        <authorList>
            <person name="Istvanek J."/>
            <person name="Dluhosova J."/>
            <person name="Dluhos P."/>
            <person name="Patkova L."/>
            <person name="Nedelnik J."/>
            <person name="Repkova J."/>
        </authorList>
    </citation>
    <scope>NUCLEOTIDE SEQUENCE [LARGE SCALE GENOMIC DNA]</scope>
    <source>
        <strain evidence="2">cv. Tatra</strain>
        <tissue evidence="1">Young leaves</tissue>
    </source>
</reference>
<evidence type="ECO:0000313" key="2">
    <source>
        <dbReference type="Proteomes" id="UP000236291"/>
    </source>
</evidence>
<dbReference type="Proteomes" id="UP000236291">
    <property type="component" value="Unassembled WGS sequence"/>
</dbReference>
<organism evidence="1 2">
    <name type="scientific">Trifolium pratense</name>
    <name type="common">Red clover</name>
    <dbReference type="NCBI Taxonomy" id="57577"/>
    <lineage>
        <taxon>Eukaryota</taxon>
        <taxon>Viridiplantae</taxon>
        <taxon>Streptophyta</taxon>
        <taxon>Embryophyta</taxon>
        <taxon>Tracheophyta</taxon>
        <taxon>Spermatophyta</taxon>
        <taxon>Magnoliopsida</taxon>
        <taxon>eudicotyledons</taxon>
        <taxon>Gunneridae</taxon>
        <taxon>Pentapetalae</taxon>
        <taxon>rosids</taxon>
        <taxon>fabids</taxon>
        <taxon>Fabales</taxon>
        <taxon>Fabaceae</taxon>
        <taxon>Papilionoideae</taxon>
        <taxon>50 kb inversion clade</taxon>
        <taxon>NPAAA clade</taxon>
        <taxon>Hologalegina</taxon>
        <taxon>IRL clade</taxon>
        <taxon>Trifolieae</taxon>
        <taxon>Trifolium</taxon>
    </lineage>
</organism>
<dbReference type="PANTHER" id="PTHR47382">
    <property type="entry name" value="U-BOX DOMAIN-CONTAINING PROTEIN 52-LIKE"/>
    <property type="match status" value="1"/>
</dbReference>
<dbReference type="Gene3D" id="3.40.50.620">
    <property type="entry name" value="HUPs"/>
    <property type="match status" value="1"/>
</dbReference>
<dbReference type="PANTHER" id="PTHR47382:SF3">
    <property type="entry name" value="ADENINE NUCLEOTIDE ALPHA HYDROLASES-LIKE SUPERFAMILY PROTEIN"/>
    <property type="match status" value="1"/>
</dbReference>
<sequence length="158" mass="17783">MEQSSPVTNPNQIHLAVGKSLHKTTTLLQWTFNQFRNQEIVLIHLYKPSPVIPTLLGKMPASQANPEVVSAFRREEREQTVRFTDKYLSICYAAKVKASVIVAETDQIQKGIVDLVVSHNIRKLVIGAETEKDRATYSLLEGPAYAVRVFDVNICCKE</sequence>
<dbReference type="SUPFAM" id="SSF52402">
    <property type="entry name" value="Adenine nucleotide alpha hydrolases-like"/>
    <property type="match status" value="1"/>
</dbReference>
<dbReference type="EMBL" id="ASHM01051026">
    <property type="protein sequence ID" value="PNX86372.1"/>
    <property type="molecule type" value="Genomic_DNA"/>
</dbReference>
<dbReference type="STRING" id="57577.A0A2K3M6E9"/>
<name>A0A2K3M6E9_TRIPR</name>
<dbReference type="AlphaFoldDB" id="A0A2K3M6E9"/>
<reference evidence="1 2" key="1">
    <citation type="journal article" date="2014" name="Am. J. Bot.">
        <title>Genome assembly and annotation for red clover (Trifolium pratense; Fabaceae).</title>
        <authorList>
            <person name="Istvanek J."/>
            <person name="Jaros M."/>
            <person name="Krenek A."/>
            <person name="Repkova J."/>
        </authorList>
    </citation>
    <scope>NUCLEOTIDE SEQUENCE [LARGE SCALE GENOMIC DNA]</scope>
    <source>
        <strain evidence="2">cv. Tatra</strain>
        <tissue evidence="1">Young leaves</tissue>
    </source>
</reference>
<comment type="caution">
    <text evidence="1">The sequence shown here is derived from an EMBL/GenBank/DDBJ whole genome shotgun (WGS) entry which is preliminary data.</text>
</comment>
<evidence type="ECO:0000313" key="1">
    <source>
        <dbReference type="EMBL" id="PNX86372.1"/>
    </source>
</evidence>
<gene>
    <name evidence="1" type="ORF">L195_g042450</name>
</gene>
<protein>
    <submittedName>
        <fullName evidence="1">U-box domain-containing protein 33-like</fullName>
    </submittedName>
</protein>
<accession>A0A2K3M6E9</accession>
<dbReference type="InterPro" id="IPR014729">
    <property type="entry name" value="Rossmann-like_a/b/a_fold"/>
</dbReference>